<gene>
    <name evidence="2" type="ORF">RHS01_03848</name>
</gene>
<organism evidence="2 3">
    <name type="scientific">Rhizoctonia solani</name>
    <dbReference type="NCBI Taxonomy" id="456999"/>
    <lineage>
        <taxon>Eukaryota</taxon>
        <taxon>Fungi</taxon>
        <taxon>Dikarya</taxon>
        <taxon>Basidiomycota</taxon>
        <taxon>Agaricomycotina</taxon>
        <taxon>Agaricomycetes</taxon>
        <taxon>Cantharellales</taxon>
        <taxon>Ceratobasidiaceae</taxon>
        <taxon>Rhizoctonia</taxon>
    </lineage>
</organism>
<evidence type="ECO:0000313" key="3">
    <source>
        <dbReference type="Proteomes" id="UP000614334"/>
    </source>
</evidence>
<feature type="compositionally biased region" description="Low complexity" evidence="1">
    <location>
        <begin position="1"/>
        <end position="10"/>
    </location>
</feature>
<reference evidence="2" key="1">
    <citation type="submission" date="2020-09" db="EMBL/GenBank/DDBJ databases">
        <title>Comparative genome analyses of four rice-infecting Rhizoctonia solani isolates reveal extensive enrichment of homogalacturonan modification genes.</title>
        <authorList>
            <person name="Lee D.-Y."/>
            <person name="Jeon J."/>
            <person name="Kim K.-T."/>
            <person name="Cheong K."/>
            <person name="Song H."/>
            <person name="Choi G."/>
            <person name="Ko J."/>
            <person name="Opiyo S.O."/>
            <person name="Zuo S."/>
            <person name="Madhav S."/>
            <person name="Lee Y.-H."/>
            <person name="Wang G.-L."/>
        </authorList>
    </citation>
    <scope>NUCLEOTIDE SEQUENCE</scope>
    <source>
        <strain evidence="2">AG1-IA B2</strain>
    </source>
</reference>
<feature type="region of interest" description="Disordered" evidence="1">
    <location>
        <begin position="1"/>
        <end position="28"/>
    </location>
</feature>
<dbReference type="Proteomes" id="UP000614334">
    <property type="component" value="Unassembled WGS sequence"/>
</dbReference>
<evidence type="ECO:0000313" key="2">
    <source>
        <dbReference type="EMBL" id="KAF8757030.1"/>
    </source>
</evidence>
<dbReference type="EMBL" id="JACYCF010000005">
    <property type="protein sequence ID" value="KAF8757030.1"/>
    <property type="molecule type" value="Genomic_DNA"/>
</dbReference>
<feature type="region of interest" description="Disordered" evidence="1">
    <location>
        <begin position="42"/>
        <end position="63"/>
    </location>
</feature>
<dbReference type="AlphaFoldDB" id="A0A8H7IG69"/>
<feature type="compositionally biased region" description="Polar residues" evidence="1">
    <location>
        <begin position="42"/>
        <end position="59"/>
    </location>
</feature>
<comment type="caution">
    <text evidence="2">The sequence shown here is derived from an EMBL/GenBank/DDBJ whole genome shotgun (WGS) entry which is preliminary data.</text>
</comment>
<name>A0A8H7IG69_9AGAM</name>
<protein>
    <submittedName>
        <fullName evidence="2">Uncharacterized protein</fullName>
    </submittedName>
</protein>
<proteinExistence type="predicted"/>
<sequence>MSIPSPCSESPSPPGPSFQLPANMTNPTPEITQVVEAVPGTTTPISQASTSTVNSSTDPSPAKVEEKIRRFDFGFIPIPTYLRHHPEKPFISRWR</sequence>
<accession>A0A8H7IG69</accession>
<evidence type="ECO:0000256" key="1">
    <source>
        <dbReference type="SAM" id="MobiDB-lite"/>
    </source>
</evidence>